<keyword evidence="3" id="KW-1185">Reference proteome</keyword>
<sequence length="55" mass="5225">MTALIMAGLAQTEAASFTTLFTTAAGVEAGVVAAFGVAVAAGLAGELFFACAKGG</sequence>
<comment type="caution">
    <text evidence="2">The sequence shown here is derived from an EMBL/GenBank/DDBJ whole genome shotgun (WGS) entry which is preliminary data.</text>
</comment>
<organism evidence="2 3">
    <name type="scientific">Dictyobacter halimunensis</name>
    <dbReference type="NCBI Taxonomy" id="3026934"/>
    <lineage>
        <taxon>Bacteria</taxon>
        <taxon>Bacillati</taxon>
        <taxon>Chloroflexota</taxon>
        <taxon>Ktedonobacteria</taxon>
        <taxon>Ktedonobacterales</taxon>
        <taxon>Dictyobacteraceae</taxon>
        <taxon>Dictyobacter</taxon>
    </lineage>
</organism>
<keyword evidence="1" id="KW-1133">Transmembrane helix</keyword>
<protein>
    <submittedName>
        <fullName evidence="2">Uncharacterized protein</fullName>
    </submittedName>
</protein>
<evidence type="ECO:0000313" key="3">
    <source>
        <dbReference type="Proteomes" id="UP001344906"/>
    </source>
</evidence>
<keyword evidence="1" id="KW-0812">Transmembrane</keyword>
<dbReference type="EMBL" id="BSRI01000002">
    <property type="protein sequence ID" value="GLV58580.1"/>
    <property type="molecule type" value="Genomic_DNA"/>
</dbReference>
<keyword evidence="1" id="KW-0472">Membrane</keyword>
<proteinExistence type="predicted"/>
<gene>
    <name evidence="2" type="ORF">KDH_54110</name>
</gene>
<dbReference type="Proteomes" id="UP001344906">
    <property type="component" value="Unassembled WGS sequence"/>
</dbReference>
<accession>A0ABQ6G1S2</accession>
<reference evidence="2 3" key="1">
    <citation type="submission" date="2023-02" db="EMBL/GenBank/DDBJ databases">
        <title>Dictyobacter halimunensis sp. nov., a new member of the class Ktedonobacteria from forest soil in a geothermal area.</title>
        <authorList>
            <person name="Rachmania M.K."/>
            <person name="Ningsih F."/>
            <person name="Sakai Y."/>
            <person name="Yabe S."/>
            <person name="Yokota A."/>
            <person name="Sjamsuridzal W."/>
        </authorList>
    </citation>
    <scope>NUCLEOTIDE SEQUENCE [LARGE SCALE GENOMIC DNA]</scope>
    <source>
        <strain evidence="2 3">S3.2.2.5</strain>
    </source>
</reference>
<feature type="transmembrane region" description="Helical" evidence="1">
    <location>
        <begin position="30"/>
        <end position="52"/>
    </location>
</feature>
<evidence type="ECO:0000256" key="1">
    <source>
        <dbReference type="SAM" id="Phobius"/>
    </source>
</evidence>
<evidence type="ECO:0000313" key="2">
    <source>
        <dbReference type="EMBL" id="GLV58580.1"/>
    </source>
</evidence>
<name>A0ABQ6G1S2_9CHLR</name>